<keyword evidence="2" id="KW-1133">Transmembrane helix</keyword>
<dbReference type="InterPro" id="IPR002528">
    <property type="entry name" value="MATE_fam"/>
</dbReference>
<evidence type="ECO:0000256" key="2">
    <source>
        <dbReference type="SAM" id="Phobius"/>
    </source>
</evidence>
<comment type="similarity">
    <text evidence="1">Belongs to the multi antimicrobial extrusion (MATE) (TC 2.A.66.1) family.</text>
</comment>
<evidence type="ECO:0000256" key="1">
    <source>
        <dbReference type="ARBA" id="ARBA00010199"/>
    </source>
</evidence>
<keyword evidence="4" id="KW-1185">Reference proteome</keyword>
<keyword evidence="2" id="KW-0812">Transmembrane</keyword>
<dbReference type="Proteomes" id="UP001341840">
    <property type="component" value="Unassembled WGS sequence"/>
</dbReference>
<organism evidence="3 4">
    <name type="scientific">Stylosanthes scabra</name>
    <dbReference type="NCBI Taxonomy" id="79078"/>
    <lineage>
        <taxon>Eukaryota</taxon>
        <taxon>Viridiplantae</taxon>
        <taxon>Streptophyta</taxon>
        <taxon>Embryophyta</taxon>
        <taxon>Tracheophyta</taxon>
        <taxon>Spermatophyta</taxon>
        <taxon>Magnoliopsida</taxon>
        <taxon>eudicotyledons</taxon>
        <taxon>Gunneridae</taxon>
        <taxon>Pentapetalae</taxon>
        <taxon>rosids</taxon>
        <taxon>fabids</taxon>
        <taxon>Fabales</taxon>
        <taxon>Fabaceae</taxon>
        <taxon>Papilionoideae</taxon>
        <taxon>50 kb inversion clade</taxon>
        <taxon>dalbergioids sensu lato</taxon>
        <taxon>Dalbergieae</taxon>
        <taxon>Pterocarpus clade</taxon>
        <taxon>Stylosanthes</taxon>
    </lineage>
</organism>
<evidence type="ECO:0000313" key="4">
    <source>
        <dbReference type="Proteomes" id="UP001341840"/>
    </source>
</evidence>
<evidence type="ECO:0000313" key="3">
    <source>
        <dbReference type="EMBL" id="MED6114644.1"/>
    </source>
</evidence>
<keyword evidence="2" id="KW-0472">Membrane</keyword>
<reference evidence="3 4" key="1">
    <citation type="journal article" date="2023" name="Plants (Basel)">
        <title>Bridging the Gap: Combining Genomics and Transcriptomics Approaches to Understand Stylosanthes scabra, an Orphan Legume from the Brazilian Caatinga.</title>
        <authorList>
            <person name="Ferreira-Neto J.R.C."/>
            <person name="da Silva M.D."/>
            <person name="Binneck E."/>
            <person name="de Melo N.F."/>
            <person name="da Silva R.H."/>
            <person name="de Melo A.L.T.M."/>
            <person name="Pandolfi V."/>
            <person name="Bustamante F.O."/>
            <person name="Brasileiro-Vidal A.C."/>
            <person name="Benko-Iseppon A.M."/>
        </authorList>
    </citation>
    <scope>NUCLEOTIDE SEQUENCE [LARGE SCALE GENOMIC DNA]</scope>
    <source>
        <tissue evidence="3">Leaves</tissue>
    </source>
</reference>
<feature type="non-terminal residue" evidence="3">
    <location>
        <position position="170"/>
    </location>
</feature>
<proteinExistence type="inferred from homology"/>
<name>A0ABU6QSH5_9FABA</name>
<dbReference type="Pfam" id="PF01554">
    <property type="entry name" value="MatE"/>
    <property type="match status" value="1"/>
</dbReference>
<feature type="transmembrane region" description="Helical" evidence="2">
    <location>
        <begin position="29"/>
        <end position="46"/>
    </location>
</feature>
<dbReference type="EMBL" id="JASCZI010001262">
    <property type="protein sequence ID" value="MED6114644.1"/>
    <property type="molecule type" value="Genomic_DNA"/>
</dbReference>
<sequence>MASALETLCGQAYGRKKYYMLGVYMQRSWIVLFICCILLVPLYVFATPVSAGGISCPGRRGGGVDDPSSLQLCVPVPAAELKFGVVGTTAIVNFSWWILTFGLFGYTVLGGCPNTWTGFSSEAFVGLWEFVKLSAASGLMLCLENWYYRILILMTGNLPNAEIAVDALSI</sequence>
<gene>
    <name evidence="3" type="ORF">PIB30_082325</name>
</gene>
<dbReference type="PANTHER" id="PTHR11206">
    <property type="entry name" value="MULTIDRUG RESISTANCE PROTEIN"/>
    <property type="match status" value="1"/>
</dbReference>
<accession>A0ABU6QSH5</accession>
<comment type="caution">
    <text evidence="3">The sequence shown here is derived from an EMBL/GenBank/DDBJ whole genome shotgun (WGS) entry which is preliminary data.</text>
</comment>
<protein>
    <submittedName>
        <fullName evidence="3">Uncharacterized protein</fullName>
    </submittedName>
</protein>